<gene>
    <name evidence="2" type="ORF">E2C06_16540</name>
</gene>
<dbReference type="RefSeq" id="WP_133289713.1">
    <property type="nucleotide sequence ID" value="NZ_SMSJ01000020.1"/>
</dbReference>
<dbReference type="OrthoDB" id="7271935at2"/>
<reference evidence="2 3" key="1">
    <citation type="journal article" date="2016" name="J. Microbiol.">
        <title>Dankookia rubra gen. nov., sp. nov., an alphaproteobacterium isolated from sediment of a shallow stream.</title>
        <authorList>
            <person name="Kim W.H."/>
            <person name="Kim D.H."/>
            <person name="Kang K."/>
            <person name="Ahn T.Y."/>
        </authorList>
    </citation>
    <scope>NUCLEOTIDE SEQUENCE [LARGE SCALE GENOMIC DNA]</scope>
    <source>
        <strain evidence="2 3">JCM30602</strain>
    </source>
</reference>
<feature type="compositionally biased region" description="Basic and acidic residues" evidence="1">
    <location>
        <begin position="127"/>
        <end position="136"/>
    </location>
</feature>
<protein>
    <submittedName>
        <fullName evidence="2">Uncharacterized protein</fullName>
    </submittedName>
</protein>
<dbReference type="EMBL" id="SMSJ01000020">
    <property type="protein sequence ID" value="TDH61557.1"/>
    <property type="molecule type" value="Genomic_DNA"/>
</dbReference>
<dbReference type="AlphaFoldDB" id="A0A4R5QGF0"/>
<feature type="region of interest" description="Disordered" evidence="1">
    <location>
        <begin position="118"/>
        <end position="148"/>
    </location>
</feature>
<name>A0A4R5QGF0_9PROT</name>
<feature type="region of interest" description="Disordered" evidence="1">
    <location>
        <begin position="1"/>
        <end position="25"/>
    </location>
</feature>
<comment type="caution">
    <text evidence="2">The sequence shown here is derived from an EMBL/GenBank/DDBJ whole genome shotgun (WGS) entry which is preliminary data.</text>
</comment>
<accession>A0A4R5QGF0</accession>
<evidence type="ECO:0000256" key="1">
    <source>
        <dbReference type="SAM" id="MobiDB-lite"/>
    </source>
</evidence>
<evidence type="ECO:0000313" key="2">
    <source>
        <dbReference type="EMBL" id="TDH61557.1"/>
    </source>
</evidence>
<proteinExistence type="predicted"/>
<evidence type="ECO:0000313" key="3">
    <source>
        <dbReference type="Proteomes" id="UP000295096"/>
    </source>
</evidence>
<dbReference type="Proteomes" id="UP000295096">
    <property type="component" value="Unassembled WGS sequence"/>
</dbReference>
<keyword evidence="3" id="KW-1185">Reference proteome</keyword>
<sequence length="148" mass="16276">MPFKGKPPGSGSGEMSRRTQALRPEIALTPAEAAKARAFRRQGAEPGEIAARFGVPVEEVEKALVQMRSRRPESTRGTLNVTLAAHRFVMAERQGDEPLWQTMDRIFDELIRLRQVVAKAPAAPAKPRREAARPDDLLPGLLPDPGPH</sequence>
<organism evidence="2 3">
    <name type="scientific">Dankookia rubra</name>
    <dbReference type="NCBI Taxonomy" id="1442381"/>
    <lineage>
        <taxon>Bacteria</taxon>
        <taxon>Pseudomonadati</taxon>
        <taxon>Pseudomonadota</taxon>
        <taxon>Alphaproteobacteria</taxon>
        <taxon>Acetobacterales</taxon>
        <taxon>Roseomonadaceae</taxon>
        <taxon>Dankookia</taxon>
    </lineage>
</organism>